<dbReference type="InterPro" id="IPR036271">
    <property type="entry name" value="Tet_transcr_reg_TetR-rel_C_sf"/>
</dbReference>
<keyword evidence="2" id="KW-1185">Reference proteome</keyword>
<comment type="caution">
    <text evidence="1">The sequence shown here is derived from an EMBL/GenBank/DDBJ whole genome shotgun (WGS) entry which is preliminary data.</text>
</comment>
<dbReference type="SUPFAM" id="SSF48498">
    <property type="entry name" value="Tetracyclin repressor-like, C-terminal domain"/>
    <property type="match status" value="1"/>
</dbReference>
<accession>A0ABT4B8P5</accession>
<reference evidence="1" key="1">
    <citation type="submission" date="2022-11" db="EMBL/GenBank/DDBJ databases">
        <authorList>
            <person name="Somphong A."/>
            <person name="Phongsopitanun W."/>
        </authorList>
    </citation>
    <scope>NUCLEOTIDE SEQUENCE</scope>
    <source>
        <strain evidence="1">Pm04-4</strain>
    </source>
</reference>
<evidence type="ECO:0000313" key="1">
    <source>
        <dbReference type="EMBL" id="MCY1142003.1"/>
    </source>
</evidence>
<organism evidence="1 2">
    <name type="scientific">Paractinoplanes pyxinae</name>
    <dbReference type="NCBI Taxonomy" id="2997416"/>
    <lineage>
        <taxon>Bacteria</taxon>
        <taxon>Bacillati</taxon>
        <taxon>Actinomycetota</taxon>
        <taxon>Actinomycetes</taxon>
        <taxon>Micromonosporales</taxon>
        <taxon>Micromonosporaceae</taxon>
        <taxon>Paractinoplanes</taxon>
    </lineage>
</organism>
<gene>
    <name evidence="1" type="ORF">OWR29_28755</name>
</gene>
<sequence length="61" mass="6854">MLTPYAGHPEIDRYLRDTLLGNGLDHLRSLAGLRHQFTEDRFASGLEVVLDGLETRMAGRT</sequence>
<proteinExistence type="predicted"/>
<protein>
    <submittedName>
        <fullName evidence="1">Uncharacterized protein</fullName>
    </submittedName>
</protein>
<evidence type="ECO:0000313" key="2">
    <source>
        <dbReference type="Proteomes" id="UP001151002"/>
    </source>
</evidence>
<dbReference type="EMBL" id="JAPNTZ010000010">
    <property type="protein sequence ID" value="MCY1142003.1"/>
    <property type="molecule type" value="Genomic_DNA"/>
</dbReference>
<dbReference type="RefSeq" id="WP_267566389.1">
    <property type="nucleotide sequence ID" value="NZ_JAPNTZ010000010.1"/>
</dbReference>
<dbReference type="Proteomes" id="UP001151002">
    <property type="component" value="Unassembled WGS sequence"/>
</dbReference>
<name>A0ABT4B8P5_9ACTN</name>